<sequence length="95" mass="10573">MGPNLSQRTTPNRIRTMPEHLKRAPDQTRDDELDEHESKEEPSESLAIADVPSLPSSASDIWKGQARDREATPPKTPPRVHALPVETSPWAEGRA</sequence>
<dbReference type="HOGENOM" id="CLU_2374228_0_0_1"/>
<comment type="caution">
    <text evidence="2">The sequence shown here is derived from an EMBL/GenBank/DDBJ whole genome shotgun (WGS) entry which is preliminary data.</text>
</comment>
<dbReference type="OrthoDB" id="5560525at2759"/>
<feature type="compositionally biased region" description="Polar residues" evidence="1">
    <location>
        <begin position="1"/>
        <end position="13"/>
    </location>
</feature>
<name>L8WBE8_THACA</name>
<proteinExistence type="predicted"/>
<dbReference type="Proteomes" id="UP000011668">
    <property type="component" value="Unassembled WGS sequence"/>
</dbReference>
<feature type="region of interest" description="Disordered" evidence="1">
    <location>
        <begin position="1"/>
        <end position="95"/>
    </location>
</feature>
<feature type="compositionally biased region" description="Basic and acidic residues" evidence="1">
    <location>
        <begin position="16"/>
        <end position="42"/>
    </location>
</feature>
<dbReference type="STRING" id="983506.L8WBE8"/>
<evidence type="ECO:0000256" key="1">
    <source>
        <dbReference type="SAM" id="MobiDB-lite"/>
    </source>
</evidence>
<dbReference type="EMBL" id="AFRT01006414">
    <property type="protein sequence ID" value="ELU35491.1"/>
    <property type="molecule type" value="Genomic_DNA"/>
</dbReference>
<evidence type="ECO:0000313" key="3">
    <source>
        <dbReference type="Proteomes" id="UP000011668"/>
    </source>
</evidence>
<protein>
    <submittedName>
        <fullName evidence="2">Uncharacterized protein</fullName>
    </submittedName>
</protein>
<organism evidence="2 3">
    <name type="scientific">Thanatephorus cucumeris (strain AG1-IA)</name>
    <name type="common">Rice sheath blight fungus</name>
    <name type="synonym">Rhizoctonia solani</name>
    <dbReference type="NCBI Taxonomy" id="983506"/>
    <lineage>
        <taxon>Eukaryota</taxon>
        <taxon>Fungi</taxon>
        <taxon>Dikarya</taxon>
        <taxon>Basidiomycota</taxon>
        <taxon>Agaricomycotina</taxon>
        <taxon>Agaricomycetes</taxon>
        <taxon>Cantharellales</taxon>
        <taxon>Ceratobasidiaceae</taxon>
        <taxon>Rhizoctonia</taxon>
        <taxon>Rhizoctonia solani AG-1</taxon>
    </lineage>
</organism>
<reference evidence="2 3" key="1">
    <citation type="journal article" date="2013" name="Nat. Commun.">
        <title>The evolution and pathogenic mechanisms of the rice sheath blight pathogen.</title>
        <authorList>
            <person name="Zheng A."/>
            <person name="Lin R."/>
            <person name="Xu L."/>
            <person name="Qin P."/>
            <person name="Tang C."/>
            <person name="Ai P."/>
            <person name="Zhang D."/>
            <person name="Liu Y."/>
            <person name="Sun Z."/>
            <person name="Feng H."/>
            <person name="Wang Y."/>
            <person name="Chen Y."/>
            <person name="Liang X."/>
            <person name="Fu R."/>
            <person name="Li Q."/>
            <person name="Zhang J."/>
            <person name="Yu X."/>
            <person name="Xie Z."/>
            <person name="Ding L."/>
            <person name="Guan P."/>
            <person name="Tang J."/>
            <person name="Liang Y."/>
            <person name="Wang S."/>
            <person name="Deng Q."/>
            <person name="Li S."/>
            <person name="Zhu J."/>
            <person name="Wang L."/>
            <person name="Liu H."/>
            <person name="Li P."/>
        </authorList>
    </citation>
    <scope>NUCLEOTIDE SEQUENCE [LARGE SCALE GENOMIC DNA]</scope>
    <source>
        <strain evidence="3">AG-1 IA</strain>
    </source>
</reference>
<accession>L8WBE8</accession>
<keyword evidence="3" id="KW-1185">Reference proteome</keyword>
<gene>
    <name evidence="2" type="ORF">AG1IA_10479</name>
</gene>
<dbReference type="AlphaFoldDB" id="L8WBE8"/>
<evidence type="ECO:0000313" key="2">
    <source>
        <dbReference type="EMBL" id="ELU35491.1"/>
    </source>
</evidence>